<dbReference type="Gene3D" id="3.40.50.2000">
    <property type="entry name" value="Glycogen Phosphorylase B"/>
    <property type="match status" value="1"/>
</dbReference>
<protein>
    <submittedName>
        <fullName evidence="2">Glycosyltransferase family 4 protein</fullName>
    </submittedName>
</protein>
<dbReference type="CDD" id="cd03801">
    <property type="entry name" value="GT4_PimA-like"/>
    <property type="match status" value="1"/>
</dbReference>
<accession>A0ABR9QTY9</accession>
<feature type="domain" description="Glycosyl transferase family 1" evidence="1">
    <location>
        <begin position="636"/>
        <end position="712"/>
    </location>
</feature>
<name>A0ABR9QTY9_9ACTN</name>
<dbReference type="RefSeq" id="WP_193530138.1">
    <property type="nucleotide sequence ID" value="NZ_JADCJZ010000003.1"/>
</dbReference>
<dbReference type="EMBL" id="JADCJZ010000003">
    <property type="protein sequence ID" value="MBE5024541.1"/>
    <property type="molecule type" value="Genomic_DNA"/>
</dbReference>
<dbReference type="Proteomes" id="UP001194273">
    <property type="component" value="Unassembled WGS sequence"/>
</dbReference>
<gene>
    <name evidence="2" type="ORF">INF26_06720</name>
</gene>
<dbReference type="PANTHER" id="PTHR12526">
    <property type="entry name" value="GLYCOSYLTRANSFERASE"/>
    <property type="match status" value="1"/>
</dbReference>
<dbReference type="SUPFAM" id="SSF53448">
    <property type="entry name" value="Nucleotide-diphospho-sugar transferases"/>
    <property type="match status" value="1"/>
</dbReference>
<evidence type="ECO:0000313" key="2">
    <source>
        <dbReference type="EMBL" id="MBE5024541.1"/>
    </source>
</evidence>
<dbReference type="Pfam" id="PF00534">
    <property type="entry name" value="Glycos_transf_1"/>
    <property type="match status" value="1"/>
</dbReference>
<reference evidence="2 3" key="1">
    <citation type="submission" date="2020-10" db="EMBL/GenBank/DDBJ databases">
        <title>ChiBAC.</title>
        <authorList>
            <person name="Zenner C."/>
            <person name="Hitch T.C.A."/>
            <person name="Clavel T."/>
        </authorList>
    </citation>
    <scope>NUCLEOTIDE SEQUENCE [LARGE SCALE GENOMIC DNA]</scope>
    <source>
        <strain evidence="2 3">DSM 107455</strain>
    </source>
</reference>
<keyword evidence="3" id="KW-1185">Reference proteome</keyword>
<comment type="caution">
    <text evidence="2">The sequence shown here is derived from an EMBL/GenBank/DDBJ whole genome shotgun (WGS) entry which is preliminary data.</text>
</comment>
<dbReference type="InterPro" id="IPR001296">
    <property type="entry name" value="Glyco_trans_1"/>
</dbReference>
<evidence type="ECO:0000259" key="1">
    <source>
        <dbReference type="Pfam" id="PF00534"/>
    </source>
</evidence>
<organism evidence="2 3">
    <name type="scientific">Thermophilibacter gallinarum</name>
    <dbReference type="NCBI Taxonomy" id="2779357"/>
    <lineage>
        <taxon>Bacteria</taxon>
        <taxon>Bacillati</taxon>
        <taxon>Actinomycetota</taxon>
        <taxon>Coriobacteriia</taxon>
        <taxon>Coriobacteriales</taxon>
        <taxon>Atopobiaceae</taxon>
        <taxon>Thermophilibacter</taxon>
    </lineage>
</organism>
<proteinExistence type="predicted"/>
<dbReference type="SUPFAM" id="SSF53756">
    <property type="entry name" value="UDP-Glycosyltransferase/glycogen phosphorylase"/>
    <property type="match status" value="1"/>
</dbReference>
<evidence type="ECO:0000313" key="3">
    <source>
        <dbReference type="Proteomes" id="UP001194273"/>
    </source>
</evidence>
<dbReference type="InterPro" id="IPR029044">
    <property type="entry name" value="Nucleotide-diphossugar_trans"/>
</dbReference>
<dbReference type="PANTHER" id="PTHR12526:SF637">
    <property type="entry name" value="GLYCOSYLTRANSFERASE EPSF-RELATED"/>
    <property type="match status" value="1"/>
</dbReference>
<sequence length="733" mass="81779">MTQQQESSITIVVVAHDEGLASFKTWVSLECAFDCLKGSLHFWDVFVVAHQCDETTLRGLRIFTDKGAILCECDRFSLGATLNKVIDGSKSDYIGLLRASDLITSNTISDVLDLEDDGRSVIWHPEAVVEFGTDVWKHLIWLQPEVGNIVEDRLVALRRNPWPGPMFGKRNVFRLIRFVEDVDYLGYVHHAFVADSLAKGICHEAVSETAAFHRILKDEDYCYHYPSSAVCPRNGLMDYWATPLNNPADAFEGLYSQGAPANAVADASGPSLVKRVGLRIGWKLRELLFDGGDRSSDIRRESSASSRLPGWLINAWKAMNAVDNHLWPTEDAVYAADVLLHAPTYLDLMFAEAFHRLAGGVAANLDLLFFTYDPLGAGGTEKVLARYATALHVLHPSWRLAVMRSKPESFPYSVPGDCAFVDFFGVSDGMDEQERLLLMDRLIAYLSPGRLFCFFAGWALGDFSYRWVRSRIEYLLHKSIKVYPALFMNEAVPASERGRLLNLADPFLREIEPVITRIVTDNKMIRQQALSLNPFTPSQIVVHYQPADEGDCHAISGERSDGRLRVLWASRLAPQKRPDIVRQIGLALDGRDDQAISISVFGREQGISSSIFADVKSVRYERPFAGFNDLPVDEFDVFLYTADTDGLPNILLEAVRAGLPIVASNDGGVGEFIVDGITGALVEIEDIDGYVRALEFVRDNPQKASEWVTNARCMVATRHSMQLFLDNVRADIS</sequence>